<accession>A0A811Q0I5</accession>
<dbReference type="Proteomes" id="UP000604825">
    <property type="component" value="Unassembled WGS sequence"/>
</dbReference>
<keyword evidence="3" id="KW-1185">Reference proteome</keyword>
<organism evidence="2 3">
    <name type="scientific">Miscanthus lutarioriparius</name>
    <dbReference type="NCBI Taxonomy" id="422564"/>
    <lineage>
        <taxon>Eukaryota</taxon>
        <taxon>Viridiplantae</taxon>
        <taxon>Streptophyta</taxon>
        <taxon>Embryophyta</taxon>
        <taxon>Tracheophyta</taxon>
        <taxon>Spermatophyta</taxon>
        <taxon>Magnoliopsida</taxon>
        <taxon>Liliopsida</taxon>
        <taxon>Poales</taxon>
        <taxon>Poaceae</taxon>
        <taxon>PACMAD clade</taxon>
        <taxon>Panicoideae</taxon>
        <taxon>Andropogonodae</taxon>
        <taxon>Andropogoneae</taxon>
        <taxon>Saccharinae</taxon>
        <taxon>Miscanthus</taxon>
    </lineage>
</organism>
<sequence>MASDLPSSPSSHASSPSSHTSSPSCHAFDASSTSTTSLPSFHITVASVDEVRLALRFATPEVQLKFRLAPDSSLAEAHKLWQLVNAQGGGEAVLINPDRLSNKEEALRCVKSRLERLRRWKRHLDCKHNKVLVQVSKLDEVVDAGGPGVPPGYQPHRYDGLPAYIDLEQDVDKKEMMEHIEAIRALLLQGSPDGGDGSVDDCKNREAKEQLDIARFNLAYLELKATGLELLRGHLVGGIADLEKRFVDEPTHLGAGDAEFVRFIEVPMYADEAPPPQASHDFCC</sequence>
<evidence type="ECO:0000313" key="3">
    <source>
        <dbReference type="Proteomes" id="UP000604825"/>
    </source>
</evidence>
<gene>
    <name evidence="2" type="ORF">NCGR_LOCUS35420</name>
</gene>
<feature type="compositionally biased region" description="Low complexity" evidence="1">
    <location>
        <begin position="1"/>
        <end position="24"/>
    </location>
</feature>
<proteinExistence type="predicted"/>
<feature type="region of interest" description="Disordered" evidence="1">
    <location>
        <begin position="1"/>
        <end position="29"/>
    </location>
</feature>
<evidence type="ECO:0000313" key="2">
    <source>
        <dbReference type="EMBL" id="CAD6251681.1"/>
    </source>
</evidence>
<dbReference type="EMBL" id="CAJGYO010000008">
    <property type="protein sequence ID" value="CAD6251681.1"/>
    <property type="molecule type" value="Genomic_DNA"/>
</dbReference>
<dbReference type="AlphaFoldDB" id="A0A811Q0I5"/>
<reference evidence="2" key="1">
    <citation type="submission" date="2020-10" db="EMBL/GenBank/DDBJ databases">
        <authorList>
            <person name="Han B."/>
            <person name="Lu T."/>
            <person name="Zhao Q."/>
            <person name="Huang X."/>
            <person name="Zhao Y."/>
        </authorList>
    </citation>
    <scope>NUCLEOTIDE SEQUENCE</scope>
</reference>
<comment type="caution">
    <text evidence="2">The sequence shown here is derived from an EMBL/GenBank/DDBJ whole genome shotgun (WGS) entry which is preliminary data.</text>
</comment>
<evidence type="ECO:0000256" key="1">
    <source>
        <dbReference type="SAM" id="MobiDB-lite"/>
    </source>
</evidence>
<dbReference type="OrthoDB" id="682153at2759"/>
<protein>
    <submittedName>
        <fullName evidence="2">Uncharacterized protein</fullName>
    </submittedName>
</protein>
<name>A0A811Q0I5_9POAL</name>